<comment type="cofactor">
    <cofactor evidence="1">
        <name>heme b</name>
        <dbReference type="ChEBI" id="CHEBI:60344"/>
    </cofactor>
</comment>
<protein>
    <submittedName>
        <fullName evidence="15">Type-b cytochrome</fullName>
    </submittedName>
</protein>
<dbReference type="InterPro" id="IPR016174">
    <property type="entry name" value="Di-haem_cyt_TM"/>
</dbReference>
<reference evidence="15 16" key="1">
    <citation type="submission" date="2016-01" db="EMBL/GenBank/DDBJ databases">
        <authorList>
            <person name="Oliw E.H."/>
        </authorList>
    </citation>
    <scope>NUCLEOTIDE SEQUENCE [LARGE SCALE GENOMIC DNA]</scope>
    <source>
        <strain evidence="15">LMG 22029</strain>
    </source>
</reference>
<accession>A0A158GVQ6</accession>
<evidence type="ECO:0000256" key="4">
    <source>
        <dbReference type="ARBA" id="ARBA00022475"/>
    </source>
</evidence>
<keyword evidence="8" id="KW-0249">Electron transport</keyword>
<feature type="domain" description="Cytochrome b561 bacterial/Ni-hydrogenase" evidence="14">
    <location>
        <begin position="7"/>
        <end position="177"/>
    </location>
</feature>
<dbReference type="AlphaFoldDB" id="A0A158GVQ6"/>
<sequence>MSAEHRHFSPAARFFHWLMAPLVIAMLFIGVGMVATLSSWHQTLIAIHKPLGIAILVLVSMRFIVRLTHRTPPLPDDMPRWQQHIAHLSHWVFYALLFAMPLVGWSMLSAGGFPVHLFGSVYLPPIAPQDVRLYAFLRSAHTTLGLLLFATFLAHLGAAMFHGLIKRDGVFSSMARGRARGHE</sequence>
<feature type="transmembrane region" description="Helical" evidence="13">
    <location>
        <begin position="144"/>
        <end position="165"/>
    </location>
</feature>
<dbReference type="InterPro" id="IPR011577">
    <property type="entry name" value="Cyt_b561_bac/Ni-Hgenase"/>
</dbReference>
<dbReference type="Proteomes" id="UP000054893">
    <property type="component" value="Unassembled WGS sequence"/>
</dbReference>
<dbReference type="Pfam" id="PF01292">
    <property type="entry name" value="Ni_hydr_CYTB"/>
    <property type="match status" value="1"/>
</dbReference>
<comment type="similarity">
    <text evidence="12">Belongs to the cytochrome b561 family.</text>
</comment>
<dbReference type="PANTHER" id="PTHR30529:SF6">
    <property type="entry name" value="BLL0291 PROTEIN"/>
    <property type="match status" value="1"/>
</dbReference>
<name>A0A158GVQ6_CABSO</name>
<evidence type="ECO:0000256" key="5">
    <source>
        <dbReference type="ARBA" id="ARBA00022617"/>
    </source>
</evidence>
<evidence type="ECO:0000313" key="15">
    <source>
        <dbReference type="EMBL" id="SAL35689.1"/>
    </source>
</evidence>
<feature type="transmembrane region" description="Helical" evidence="13">
    <location>
        <begin position="47"/>
        <end position="65"/>
    </location>
</feature>
<evidence type="ECO:0000256" key="8">
    <source>
        <dbReference type="ARBA" id="ARBA00022982"/>
    </source>
</evidence>
<dbReference type="GO" id="GO:0009055">
    <property type="term" value="F:electron transfer activity"/>
    <property type="evidence" value="ECO:0007669"/>
    <property type="project" value="InterPro"/>
</dbReference>
<feature type="transmembrane region" description="Helical" evidence="13">
    <location>
        <begin position="14"/>
        <end position="35"/>
    </location>
</feature>
<evidence type="ECO:0000256" key="9">
    <source>
        <dbReference type="ARBA" id="ARBA00022989"/>
    </source>
</evidence>
<dbReference type="Gene3D" id="1.20.950.20">
    <property type="entry name" value="Transmembrane di-heme cytochromes, Chain C"/>
    <property type="match status" value="1"/>
</dbReference>
<dbReference type="EMBL" id="FCOC02000010">
    <property type="protein sequence ID" value="SAL35689.1"/>
    <property type="molecule type" value="Genomic_DNA"/>
</dbReference>
<gene>
    <name evidence="15" type="ORF">AWB64_03560</name>
</gene>
<feature type="transmembrane region" description="Helical" evidence="13">
    <location>
        <begin position="85"/>
        <end position="108"/>
    </location>
</feature>
<dbReference type="SUPFAM" id="SSF81342">
    <property type="entry name" value="Transmembrane di-heme cytochromes"/>
    <property type="match status" value="1"/>
</dbReference>
<comment type="subcellular location">
    <subcellularLocation>
        <location evidence="2">Cell membrane</location>
        <topology evidence="2">Multi-pass membrane protein</topology>
    </subcellularLocation>
</comment>
<dbReference type="GO" id="GO:0046872">
    <property type="term" value="F:metal ion binding"/>
    <property type="evidence" value="ECO:0007669"/>
    <property type="project" value="UniProtKB-KW"/>
</dbReference>
<dbReference type="PANTHER" id="PTHR30529">
    <property type="entry name" value="CYTOCHROME B561"/>
    <property type="match status" value="1"/>
</dbReference>
<proteinExistence type="inferred from homology"/>
<keyword evidence="4" id="KW-1003">Cell membrane</keyword>
<dbReference type="GO" id="GO:0020037">
    <property type="term" value="F:heme binding"/>
    <property type="evidence" value="ECO:0007669"/>
    <property type="project" value="TreeGrafter"/>
</dbReference>
<evidence type="ECO:0000256" key="2">
    <source>
        <dbReference type="ARBA" id="ARBA00004651"/>
    </source>
</evidence>
<dbReference type="RefSeq" id="WP_060856692.1">
    <property type="nucleotide sequence ID" value="NZ_FCOC02000010.1"/>
</dbReference>
<dbReference type="OrthoDB" id="8536275at2"/>
<evidence type="ECO:0000256" key="6">
    <source>
        <dbReference type="ARBA" id="ARBA00022692"/>
    </source>
</evidence>
<keyword evidence="5" id="KW-0349">Heme</keyword>
<evidence type="ECO:0000256" key="10">
    <source>
        <dbReference type="ARBA" id="ARBA00023004"/>
    </source>
</evidence>
<evidence type="ECO:0000256" key="12">
    <source>
        <dbReference type="ARBA" id="ARBA00037975"/>
    </source>
</evidence>
<keyword evidence="9 13" id="KW-1133">Transmembrane helix</keyword>
<evidence type="ECO:0000313" key="16">
    <source>
        <dbReference type="Proteomes" id="UP000054893"/>
    </source>
</evidence>
<evidence type="ECO:0000259" key="14">
    <source>
        <dbReference type="Pfam" id="PF01292"/>
    </source>
</evidence>
<evidence type="ECO:0000256" key="3">
    <source>
        <dbReference type="ARBA" id="ARBA00022448"/>
    </source>
</evidence>
<keyword evidence="7" id="KW-0479">Metal-binding</keyword>
<keyword evidence="11 13" id="KW-0472">Membrane</keyword>
<keyword evidence="3" id="KW-0813">Transport</keyword>
<evidence type="ECO:0000256" key="7">
    <source>
        <dbReference type="ARBA" id="ARBA00022723"/>
    </source>
</evidence>
<dbReference type="GO" id="GO:0005886">
    <property type="term" value="C:plasma membrane"/>
    <property type="evidence" value="ECO:0007669"/>
    <property type="project" value="UniProtKB-SubCell"/>
</dbReference>
<evidence type="ECO:0000256" key="13">
    <source>
        <dbReference type="SAM" id="Phobius"/>
    </source>
</evidence>
<evidence type="ECO:0000256" key="11">
    <source>
        <dbReference type="ARBA" id="ARBA00023136"/>
    </source>
</evidence>
<dbReference type="InterPro" id="IPR052168">
    <property type="entry name" value="Cytochrome_b561_oxidase"/>
</dbReference>
<dbReference type="GO" id="GO:0022904">
    <property type="term" value="P:respiratory electron transport chain"/>
    <property type="evidence" value="ECO:0007669"/>
    <property type="project" value="InterPro"/>
</dbReference>
<evidence type="ECO:0000256" key="1">
    <source>
        <dbReference type="ARBA" id="ARBA00001970"/>
    </source>
</evidence>
<keyword evidence="10" id="KW-0408">Iron</keyword>
<keyword evidence="6 13" id="KW-0812">Transmembrane</keyword>
<organism evidence="15 16">
    <name type="scientific">Caballeronia sordidicola</name>
    <name type="common">Burkholderia sordidicola</name>
    <dbReference type="NCBI Taxonomy" id="196367"/>
    <lineage>
        <taxon>Bacteria</taxon>
        <taxon>Pseudomonadati</taxon>
        <taxon>Pseudomonadota</taxon>
        <taxon>Betaproteobacteria</taxon>
        <taxon>Burkholderiales</taxon>
        <taxon>Burkholderiaceae</taxon>
        <taxon>Caballeronia</taxon>
    </lineage>
</organism>